<reference evidence="2" key="1">
    <citation type="submission" date="2022-07" db="EMBL/GenBank/DDBJ databases">
        <title>Phylogenomic reconstructions and comparative analyses of Kickxellomycotina fungi.</title>
        <authorList>
            <person name="Reynolds N.K."/>
            <person name="Stajich J.E."/>
            <person name="Barry K."/>
            <person name="Grigoriev I.V."/>
            <person name="Crous P."/>
            <person name="Smith M.E."/>
        </authorList>
    </citation>
    <scope>NUCLEOTIDE SEQUENCE</scope>
    <source>
        <strain evidence="2">BCRC 34297</strain>
    </source>
</reference>
<dbReference type="Proteomes" id="UP001140011">
    <property type="component" value="Unassembled WGS sequence"/>
</dbReference>
<proteinExistence type="predicted"/>
<evidence type="ECO:0000256" key="1">
    <source>
        <dbReference type="SAM" id="MobiDB-lite"/>
    </source>
</evidence>
<comment type="caution">
    <text evidence="2">The sequence shown here is derived from an EMBL/GenBank/DDBJ whole genome shotgun (WGS) entry which is preliminary data.</text>
</comment>
<name>A0A9W8L8Q7_9FUNG</name>
<dbReference type="OrthoDB" id="10252235at2759"/>
<gene>
    <name evidence="2" type="ORF">GGI19_006098</name>
</gene>
<protein>
    <submittedName>
        <fullName evidence="2">Uncharacterized protein</fullName>
    </submittedName>
</protein>
<organism evidence="2 3">
    <name type="scientific">Coemansia pectinata</name>
    <dbReference type="NCBI Taxonomy" id="1052879"/>
    <lineage>
        <taxon>Eukaryota</taxon>
        <taxon>Fungi</taxon>
        <taxon>Fungi incertae sedis</taxon>
        <taxon>Zoopagomycota</taxon>
        <taxon>Kickxellomycotina</taxon>
        <taxon>Kickxellomycetes</taxon>
        <taxon>Kickxellales</taxon>
        <taxon>Kickxellaceae</taxon>
        <taxon>Coemansia</taxon>
    </lineage>
</organism>
<feature type="region of interest" description="Disordered" evidence="1">
    <location>
        <begin position="22"/>
        <end position="55"/>
    </location>
</feature>
<evidence type="ECO:0000313" key="3">
    <source>
        <dbReference type="Proteomes" id="UP001140011"/>
    </source>
</evidence>
<accession>A0A9W8L8Q7</accession>
<dbReference type="AlphaFoldDB" id="A0A9W8L8Q7"/>
<sequence length="97" mass="10399">ALLSSAKRLSEEQEPLRVARTALFGHEDDSSIPLPDNNASDQGVPRNDDAGGLLPGVLVNRKDTRSYASEGLLAEWAVVSPQTDGRIKNLSLSRSIS</sequence>
<keyword evidence="3" id="KW-1185">Reference proteome</keyword>
<evidence type="ECO:0000313" key="2">
    <source>
        <dbReference type="EMBL" id="KAJ2748475.1"/>
    </source>
</evidence>
<feature type="non-terminal residue" evidence="2">
    <location>
        <position position="1"/>
    </location>
</feature>
<dbReference type="EMBL" id="JANBUH010001067">
    <property type="protein sequence ID" value="KAJ2748475.1"/>
    <property type="molecule type" value="Genomic_DNA"/>
</dbReference>